<keyword evidence="2" id="KW-1185">Reference proteome</keyword>
<dbReference type="EMBL" id="JBHSAT010000004">
    <property type="protein sequence ID" value="MFC3875839.1"/>
    <property type="molecule type" value="Genomic_DNA"/>
</dbReference>
<gene>
    <name evidence="1" type="ORF">ACFOSX_01230</name>
</gene>
<name>A0ABV8ADP4_9FLAO</name>
<organism evidence="1 2">
    <name type="scientific">Winogradskyella maritima</name>
    <dbReference type="NCBI Taxonomy" id="1517766"/>
    <lineage>
        <taxon>Bacteria</taxon>
        <taxon>Pseudomonadati</taxon>
        <taxon>Bacteroidota</taxon>
        <taxon>Flavobacteriia</taxon>
        <taxon>Flavobacteriales</taxon>
        <taxon>Flavobacteriaceae</taxon>
        <taxon>Winogradskyella</taxon>
    </lineage>
</organism>
<evidence type="ECO:0000313" key="2">
    <source>
        <dbReference type="Proteomes" id="UP001595812"/>
    </source>
</evidence>
<dbReference type="RefSeq" id="WP_386096207.1">
    <property type="nucleotide sequence ID" value="NZ_JBHSAT010000004.1"/>
</dbReference>
<dbReference type="Proteomes" id="UP001595812">
    <property type="component" value="Unassembled WGS sequence"/>
</dbReference>
<sequence>MKTIITSLAIFMTAFTFGQTLTGNAKKTTLKDAKVTDFKIEVTVDDAQELESTFKVEDFREILNESEPGEAVTFKLTCNGRVLDNGVKSHVSYKIEGNTNNIDDFLEGVKKVREAGIKYYNKK</sequence>
<protein>
    <submittedName>
        <fullName evidence="1">Uncharacterized protein</fullName>
    </submittedName>
</protein>
<comment type="caution">
    <text evidence="1">The sequence shown here is derived from an EMBL/GenBank/DDBJ whole genome shotgun (WGS) entry which is preliminary data.</text>
</comment>
<proteinExistence type="predicted"/>
<accession>A0ABV8ADP4</accession>
<reference evidence="2" key="1">
    <citation type="journal article" date="2019" name="Int. J. Syst. Evol. Microbiol.">
        <title>The Global Catalogue of Microorganisms (GCM) 10K type strain sequencing project: providing services to taxonomists for standard genome sequencing and annotation.</title>
        <authorList>
            <consortium name="The Broad Institute Genomics Platform"/>
            <consortium name="The Broad Institute Genome Sequencing Center for Infectious Disease"/>
            <person name="Wu L."/>
            <person name="Ma J."/>
        </authorList>
    </citation>
    <scope>NUCLEOTIDE SEQUENCE [LARGE SCALE GENOMIC DNA]</scope>
    <source>
        <strain evidence="2">CECT 8979</strain>
    </source>
</reference>
<evidence type="ECO:0000313" key="1">
    <source>
        <dbReference type="EMBL" id="MFC3875839.1"/>
    </source>
</evidence>